<dbReference type="Proteomes" id="UP000254602">
    <property type="component" value="Unassembled WGS sequence"/>
</dbReference>
<sequence length="467" mass="49071">MRFNLDGKGQAVDGDTTTTGAVCIATGARSLTNGRMVLRVGDSTTPCPLCGEAGTVAEGVWHFISDGRAVAMDGARVNCGCPPGSNRVVAPLGEAPSARQAYAANRGLSPAVSPAAYSQSFSQSFATAMPGSLEPGFFIVPRSMSFSQVLLKLFEHDATLPISRLQRLNPTFEQGFKAGEIFVIADPDNGDACTREEATLMAAAQQVRHALAALDFAESDFMVQHQAEIAGLLSSASQSMGVGKDMLDQGLKQVRNTLTQIEQLHQREFLRHGHLNSREFFASRRQLLQQLDNQLKVAFLNKQLNLGSYERLKKSLNISTKSLVHHWSKAGGAGQIPGYATHLDKVAKLSKYLKQGGNVAIGLGATSSYLNVREVCQAGSTEACRKARFVESGKFGGGVGGGMAASALATWAAGAVCAGFAVGTGGLAVPLCGVLVVGGSGFAGGKLGEWAGEGIGEYIFESSDDEF</sequence>
<evidence type="ECO:0000313" key="2">
    <source>
        <dbReference type="Proteomes" id="UP000254602"/>
    </source>
</evidence>
<gene>
    <name evidence="1" type="ORF">NCTC7914_03429</name>
</gene>
<dbReference type="CDD" id="cd14744">
    <property type="entry name" value="PAAR_CT_2"/>
    <property type="match status" value="1"/>
</dbReference>
<accession>A0A379KPH8</accession>
<dbReference type="EMBL" id="UGUY01000001">
    <property type="protein sequence ID" value="SUD69287.1"/>
    <property type="molecule type" value="Genomic_DNA"/>
</dbReference>
<organism evidence="1 2">
    <name type="scientific">Pseudomonas putida</name>
    <name type="common">Arthrobacter siderocapsulatus</name>
    <dbReference type="NCBI Taxonomy" id="303"/>
    <lineage>
        <taxon>Bacteria</taxon>
        <taxon>Pseudomonadati</taxon>
        <taxon>Pseudomonadota</taxon>
        <taxon>Gammaproteobacteria</taxon>
        <taxon>Pseudomonadales</taxon>
        <taxon>Pseudomonadaceae</taxon>
        <taxon>Pseudomonas</taxon>
    </lineage>
</organism>
<dbReference type="Gene3D" id="2.60.200.60">
    <property type="match status" value="1"/>
</dbReference>
<dbReference type="Pfam" id="PF05488">
    <property type="entry name" value="PAAR_motif"/>
    <property type="match status" value="1"/>
</dbReference>
<evidence type="ECO:0000313" key="1">
    <source>
        <dbReference type="EMBL" id="SUD69287.1"/>
    </source>
</evidence>
<proteinExistence type="predicted"/>
<dbReference type="InterPro" id="IPR008727">
    <property type="entry name" value="PAAR_motif"/>
</dbReference>
<name>A0A379KPH8_PSEPU</name>
<dbReference type="AlphaFoldDB" id="A0A379KPH8"/>
<protein>
    <submittedName>
        <fullName evidence="1">LysM domain-containing protein</fullName>
    </submittedName>
</protein>
<reference evidence="1 2" key="1">
    <citation type="submission" date="2018-06" db="EMBL/GenBank/DDBJ databases">
        <authorList>
            <consortium name="Pathogen Informatics"/>
            <person name="Doyle S."/>
        </authorList>
    </citation>
    <scope>NUCLEOTIDE SEQUENCE [LARGE SCALE GENOMIC DNA]</scope>
    <source>
        <strain evidence="1 2">NCTC7914</strain>
    </source>
</reference>
<dbReference type="RefSeq" id="WP_115274506.1">
    <property type="nucleotide sequence ID" value="NZ_JABTYF010000007.1"/>
</dbReference>